<gene>
    <name evidence="3" type="ORF">VNO80_01677</name>
</gene>
<accession>A0AAN9WX76</accession>
<dbReference type="Proteomes" id="UP001374584">
    <property type="component" value="Unassembled WGS sequence"/>
</dbReference>
<dbReference type="AlphaFoldDB" id="A0AAN9WX76"/>
<comment type="caution">
    <text evidence="3">The sequence shown here is derived from an EMBL/GenBank/DDBJ whole genome shotgun (WGS) entry which is preliminary data.</text>
</comment>
<feature type="signal peptide" evidence="2">
    <location>
        <begin position="1"/>
        <end position="20"/>
    </location>
</feature>
<evidence type="ECO:0000313" key="3">
    <source>
        <dbReference type="EMBL" id="KAK7382693.1"/>
    </source>
</evidence>
<protein>
    <submittedName>
        <fullName evidence="3">Uncharacterized protein</fullName>
    </submittedName>
</protein>
<evidence type="ECO:0000313" key="4">
    <source>
        <dbReference type="Proteomes" id="UP001374584"/>
    </source>
</evidence>
<evidence type="ECO:0000256" key="2">
    <source>
        <dbReference type="SAM" id="SignalP"/>
    </source>
</evidence>
<feature type="chain" id="PRO_5042942347" evidence="2">
    <location>
        <begin position="21"/>
        <end position="105"/>
    </location>
</feature>
<keyword evidence="2" id="KW-0732">Signal</keyword>
<dbReference type="EMBL" id="JAYMYR010000001">
    <property type="protein sequence ID" value="KAK7382693.1"/>
    <property type="molecule type" value="Genomic_DNA"/>
</dbReference>
<evidence type="ECO:0000256" key="1">
    <source>
        <dbReference type="SAM" id="MobiDB-lite"/>
    </source>
</evidence>
<name>A0AAN9WX76_PHACN</name>
<proteinExistence type="predicted"/>
<organism evidence="3 4">
    <name type="scientific">Phaseolus coccineus</name>
    <name type="common">Scarlet runner bean</name>
    <name type="synonym">Phaseolus multiflorus</name>
    <dbReference type="NCBI Taxonomy" id="3886"/>
    <lineage>
        <taxon>Eukaryota</taxon>
        <taxon>Viridiplantae</taxon>
        <taxon>Streptophyta</taxon>
        <taxon>Embryophyta</taxon>
        <taxon>Tracheophyta</taxon>
        <taxon>Spermatophyta</taxon>
        <taxon>Magnoliopsida</taxon>
        <taxon>eudicotyledons</taxon>
        <taxon>Gunneridae</taxon>
        <taxon>Pentapetalae</taxon>
        <taxon>rosids</taxon>
        <taxon>fabids</taxon>
        <taxon>Fabales</taxon>
        <taxon>Fabaceae</taxon>
        <taxon>Papilionoideae</taxon>
        <taxon>50 kb inversion clade</taxon>
        <taxon>NPAAA clade</taxon>
        <taxon>indigoferoid/millettioid clade</taxon>
        <taxon>Phaseoleae</taxon>
        <taxon>Phaseolus</taxon>
    </lineage>
</organism>
<keyword evidence="4" id="KW-1185">Reference proteome</keyword>
<feature type="region of interest" description="Disordered" evidence="1">
    <location>
        <begin position="85"/>
        <end position="105"/>
    </location>
</feature>
<sequence length="105" mass="11719">MARTTKAWLVLVLFVNAVLSGSEAAGRRLPEKDDHGVYQPQTFGFPFPYPVPLPFPVPLDVIHQWTEYCLQHPFACSWPPKGYNSIQPNLGNSQVKTLSSPNTIP</sequence>
<reference evidence="3 4" key="1">
    <citation type="submission" date="2024-01" db="EMBL/GenBank/DDBJ databases">
        <title>The genomes of 5 underutilized Papilionoideae crops provide insights into root nodulation and disease resistanc.</title>
        <authorList>
            <person name="Jiang F."/>
        </authorList>
    </citation>
    <scope>NUCLEOTIDE SEQUENCE [LARGE SCALE GENOMIC DNA]</scope>
    <source>
        <strain evidence="3">JINMINGXINNONG_FW02</strain>
        <tissue evidence="3">Leaves</tissue>
    </source>
</reference>